<evidence type="ECO:0000313" key="11">
    <source>
        <dbReference type="EMBL" id="AAR33757.1"/>
    </source>
</evidence>
<evidence type="ECO:0000256" key="8">
    <source>
        <dbReference type="ARBA" id="ARBA00023143"/>
    </source>
</evidence>
<feature type="transmembrane region" description="Helical" evidence="10">
    <location>
        <begin position="41"/>
        <end position="59"/>
    </location>
</feature>
<evidence type="ECO:0000256" key="10">
    <source>
        <dbReference type="RuleBase" id="RU362071"/>
    </source>
</evidence>
<gene>
    <name evidence="11" type="primary">fliR</name>
    <name evidence="11" type="ordered locus">GSU0425</name>
</gene>
<keyword evidence="4 10" id="KW-1003">Cell membrane</keyword>
<evidence type="ECO:0000256" key="7">
    <source>
        <dbReference type="ARBA" id="ARBA00023136"/>
    </source>
</evidence>
<evidence type="ECO:0000313" key="12">
    <source>
        <dbReference type="Proteomes" id="UP000000577"/>
    </source>
</evidence>
<proteinExistence type="inferred from homology"/>
<keyword evidence="11" id="KW-0969">Cilium</keyword>
<feature type="transmembrane region" description="Helical" evidence="10">
    <location>
        <begin position="130"/>
        <end position="154"/>
    </location>
</feature>
<dbReference type="GO" id="GO:0005886">
    <property type="term" value="C:plasma membrane"/>
    <property type="evidence" value="ECO:0000318"/>
    <property type="project" value="GO_Central"/>
</dbReference>
<keyword evidence="11" id="KW-0282">Flagellum</keyword>
<dbReference type="AlphaFoldDB" id="Q74G26"/>
<dbReference type="Proteomes" id="UP000000577">
    <property type="component" value="Chromosome"/>
</dbReference>
<evidence type="ECO:0000256" key="6">
    <source>
        <dbReference type="ARBA" id="ARBA00022989"/>
    </source>
</evidence>
<keyword evidence="5 10" id="KW-0812">Transmembrane</keyword>
<feature type="transmembrane region" description="Helical" evidence="10">
    <location>
        <begin position="174"/>
        <end position="204"/>
    </location>
</feature>
<organism evidence="11 12">
    <name type="scientific">Geobacter sulfurreducens (strain ATCC 51573 / DSM 12127 / PCA)</name>
    <dbReference type="NCBI Taxonomy" id="243231"/>
    <lineage>
        <taxon>Bacteria</taxon>
        <taxon>Pseudomonadati</taxon>
        <taxon>Thermodesulfobacteriota</taxon>
        <taxon>Desulfuromonadia</taxon>
        <taxon>Geobacterales</taxon>
        <taxon>Geobacteraceae</taxon>
        <taxon>Geobacter</taxon>
    </lineage>
</organism>
<keyword evidence="8 10" id="KW-0975">Bacterial flagellum</keyword>
<name>Q74G26_GEOSL</name>
<dbReference type="EMBL" id="AE017180">
    <property type="protein sequence ID" value="AAR33757.1"/>
    <property type="molecule type" value="Genomic_DNA"/>
</dbReference>
<dbReference type="GO" id="GO:0006605">
    <property type="term" value="P:protein targeting"/>
    <property type="evidence" value="ECO:0007669"/>
    <property type="project" value="UniProtKB-UniRule"/>
</dbReference>
<feature type="transmembrane region" description="Helical" evidence="10">
    <location>
        <begin position="14"/>
        <end position="34"/>
    </location>
</feature>
<dbReference type="STRING" id="243231.GSU0425"/>
<dbReference type="HOGENOM" id="CLU_063626_2_2_7"/>
<dbReference type="InParanoid" id="Q74G26"/>
<dbReference type="NCBIfam" id="TIGR01400">
    <property type="entry name" value="fliR"/>
    <property type="match status" value="1"/>
</dbReference>
<sequence>MFPLTTPFPTANDVAFFTLVMGRMAGIFAAIPIFGGRRVPTPIKALLVFAMTMVCFPIIKEKMPQLPTDVLSLGFLMVQEVLVGVSLGLLSLIIFAAVEFAGQIVSVQIGLTIVTEFDPSQGGQLSIMSIILEMLATLLFLSLGMHHIFIGALVQSYDVLPLGAWHMSGALLQFIVTTIGEVFVLAVRLAAPVMVTLLATSVMLGIMARSFPQMNVFFVSMPLNIGIGFIVLGLSLPLFLHTVQGHFGLLDEQLKTMMKLMGKG</sequence>
<keyword evidence="7 10" id="KW-0472">Membrane</keyword>
<dbReference type="PATRIC" id="fig|243231.5.peg.424"/>
<dbReference type="eggNOG" id="COG1684">
    <property type="taxonomic scope" value="Bacteria"/>
</dbReference>
<dbReference type="PANTHER" id="PTHR30065">
    <property type="entry name" value="FLAGELLAR BIOSYNTHETIC PROTEIN FLIR"/>
    <property type="match status" value="1"/>
</dbReference>
<evidence type="ECO:0000256" key="4">
    <source>
        <dbReference type="ARBA" id="ARBA00022475"/>
    </source>
</evidence>
<dbReference type="Pfam" id="PF01311">
    <property type="entry name" value="Bac_export_1"/>
    <property type="match status" value="1"/>
</dbReference>
<dbReference type="OrthoDB" id="9797790at2"/>
<dbReference type="FunCoup" id="Q74G26">
    <property type="interactions" value="97"/>
</dbReference>
<comment type="function">
    <text evidence="1 10">Role in flagellar biosynthesis.</text>
</comment>
<dbReference type="GO" id="GO:0044780">
    <property type="term" value="P:bacterial-type flagellum assembly"/>
    <property type="evidence" value="ECO:0007669"/>
    <property type="project" value="UniProtKB-UniRule"/>
</dbReference>
<comment type="subcellular location">
    <subcellularLocation>
        <location evidence="10">Cell membrane</location>
        <topology evidence="10">Multi-pass membrane protein</topology>
    </subcellularLocation>
    <subcellularLocation>
        <location evidence="10">Bacterial flagellum basal body</location>
    </subcellularLocation>
</comment>
<evidence type="ECO:0000256" key="5">
    <source>
        <dbReference type="ARBA" id="ARBA00022692"/>
    </source>
</evidence>
<accession>Q74G26</accession>
<dbReference type="KEGG" id="gsu:GSU0425"/>
<evidence type="ECO:0000256" key="2">
    <source>
        <dbReference type="ARBA" id="ARBA00009772"/>
    </source>
</evidence>
<dbReference type="PRINTS" id="PR00953">
    <property type="entry name" value="TYPE3IMRPROT"/>
</dbReference>
<keyword evidence="6 10" id="KW-1133">Transmembrane helix</keyword>
<dbReference type="InterPro" id="IPR006303">
    <property type="entry name" value="FliR"/>
</dbReference>
<evidence type="ECO:0000256" key="3">
    <source>
        <dbReference type="ARBA" id="ARBA00021717"/>
    </source>
</evidence>
<dbReference type="PANTHER" id="PTHR30065:SF8">
    <property type="entry name" value="FLAGELLAR BIOSYNTHETIC PROTEIN FLIR"/>
    <property type="match status" value="1"/>
</dbReference>
<dbReference type="RefSeq" id="WP_010941094.1">
    <property type="nucleotide sequence ID" value="NC_002939.5"/>
</dbReference>
<comment type="similarity">
    <text evidence="2 10">Belongs to the FliR/MopE/SpaR family.</text>
</comment>
<reference evidence="11 12" key="2">
    <citation type="journal article" date="2012" name="BMC Genomics">
        <title>Comparative genomic analysis of Geobacter sulfurreducens KN400, a strain with enhanced capacity for extracellular electron transfer and electricity production.</title>
        <authorList>
            <person name="Butler J.E."/>
            <person name="Young N.D."/>
            <person name="Aklujkar M."/>
            <person name="Lovley D.R."/>
        </authorList>
    </citation>
    <scope>NUCLEOTIDE SEQUENCE [LARGE SCALE GENOMIC DNA]</scope>
    <source>
        <strain evidence="12">ATCC 51573 / DSM 12127 / PCA</strain>
    </source>
</reference>
<reference evidence="11 12" key="1">
    <citation type="journal article" date="2003" name="Science">
        <title>Genome of Geobacter sulfurreducens: metal reduction in subsurface environments.</title>
        <authorList>
            <person name="Methe B.A."/>
            <person name="Nelson K.E."/>
            <person name="Eisen J.A."/>
            <person name="Paulsen I.T."/>
            <person name="Nelson W."/>
            <person name="Heidelberg J.F."/>
            <person name="Wu D."/>
            <person name="Wu M."/>
            <person name="Ward N."/>
            <person name="Beanan M.J."/>
            <person name="Dodson R.J."/>
            <person name="Madupu R."/>
            <person name="Brinkac L.M."/>
            <person name="Daugherty S.C."/>
            <person name="DeBoy R.T."/>
            <person name="Durkin A.S."/>
            <person name="Gwinn M."/>
            <person name="Kolonay J.F."/>
            <person name="Sullivan S.A."/>
            <person name="Haft D.H."/>
            <person name="Selengut J."/>
            <person name="Davidsen T.M."/>
            <person name="Zafar N."/>
            <person name="White O."/>
            <person name="Tran B."/>
            <person name="Romero C."/>
            <person name="Forberger H.A."/>
            <person name="Weidman J."/>
            <person name="Khouri H."/>
            <person name="Feldblyum T.V."/>
            <person name="Utterback T.R."/>
            <person name="Van Aken S.E."/>
            <person name="Lovley D.R."/>
            <person name="Fraser C.M."/>
        </authorList>
    </citation>
    <scope>NUCLEOTIDE SEQUENCE [LARGE SCALE GENOMIC DNA]</scope>
    <source>
        <strain evidence="12">ATCC 51573 / DSM 12127 / PCA</strain>
    </source>
</reference>
<evidence type="ECO:0000256" key="1">
    <source>
        <dbReference type="ARBA" id="ARBA00002578"/>
    </source>
</evidence>
<feature type="transmembrane region" description="Helical" evidence="10">
    <location>
        <begin position="216"/>
        <end position="240"/>
    </location>
</feature>
<dbReference type="InterPro" id="IPR002010">
    <property type="entry name" value="T3SS_IM_R"/>
</dbReference>
<keyword evidence="12" id="KW-1185">Reference proteome</keyword>
<protein>
    <recommendedName>
        <fullName evidence="3 9">Flagellar biosynthetic protein FliR</fullName>
    </recommendedName>
</protein>
<dbReference type="GO" id="GO:0009425">
    <property type="term" value="C:bacterial-type flagellum basal body"/>
    <property type="evidence" value="ECO:0007669"/>
    <property type="project" value="UniProtKB-SubCell"/>
</dbReference>
<feature type="transmembrane region" description="Helical" evidence="10">
    <location>
        <begin position="71"/>
        <end position="98"/>
    </location>
</feature>
<keyword evidence="11" id="KW-0966">Cell projection</keyword>
<evidence type="ECO:0000256" key="9">
    <source>
        <dbReference type="NCBIfam" id="TIGR01400"/>
    </source>
</evidence>
<dbReference type="EnsemblBacteria" id="AAR33757">
    <property type="protein sequence ID" value="AAR33757"/>
    <property type="gene ID" value="GSU0425"/>
</dbReference>